<dbReference type="AlphaFoldDB" id="A0A7R9GSK2"/>
<proteinExistence type="predicted"/>
<sequence length="314" mass="35294">MVKLTDGCEAWLCQEKYKSKENAEGMRYKRNVCGRTRLDKVSNEWLLRGCGLKGNTIDKCERGILRWLGDVERMSVDRECGFTGNPIDKCERGILRWFGDVERMSVDPVMEQIYEGRENPPPVHPTEIRTSISSSSAVELNTTSALANYATEDISDVHPTEIRASISPSSAVELTTTSALANYATEAVEVNPHLRGRRLETNSGKPAPSSPDRDSNLDLPVLGSLTQHDTCALRHQELSVEGWLGKGWVRERFATGLNKLSEKTLSLLSLVPHTSLTTRIETLHWCKIPEFKLKPFRNVVDAQHRQSLVPYVYI</sequence>
<gene>
    <name evidence="2" type="ORF">TCEB3V08_LOCUS2500</name>
</gene>
<accession>A0A7R9GSK2</accession>
<name>A0A7R9GSK2_TIMCR</name>
<protein>
    <submittedName>
        <fullName evidence="2">Uncharacterized protein</fullName>
    </submittedName>
</protein>
<dbReference type="EMBL" id="OC317011">
    <property type="protein sequence ID" value="CAD7394577.1"/>
    <property type="molecule type" value="Genomic_DNA"/>
</dbReference>
<organism evidence="2">
    <name type="scientific">Timema cristinae</name>
    <name type="common">Walking stick</name>
    <dbReference type="NCBI Taxonomy" id="61476"/>
    <lineage>
        <taxon>Eukaryota</taxon>
        <taxon>Metazoa</taxon>
        <taxon>Ecdysozoa</taxon>
        <taxon>Arthropoda</taxon>
        <taxon>Hexapoda</taxon>
        <taxon>Insecta</taxon>
        <taxon>Pterygota</taxon>
        <taxon>Neoptera</taxon>
        <taxon>Polyneoptera</taxon>
        <taxon>Phasmatodea</taxon>
        <taxon>Timematodea</taxon>
        <taxon>Timematoidea</taxon>
        <taxon>Timematidae</taxon>
        <taxon>Timema</taxon>
    </lineage>
</organism>
<evidence type="ECO:0000256" key="1">
    <source>
        <dbReference type="SAM" id="MobiDB-lite"/>
    </source>
</evidence>
<evidence type="ECO:0000313" key="2">
    <source>
        <dbReference type="EMBL" id="CAD7394577.1"/>
    </source>
</evidence>
<feature type="region of interest" description="Disordered" evidence="1">
    <location>
        <begin position="192"/>
        <end position="219"/>
    </location>
</feature>
<reference evidence="2" key="1">
    <citation type="submission" date="2020-11" db="EMBL/GenBank/DDBJ databases">
        <authorList>
            <person name="Tran Van P."/>
        </authorList>
    </citation>
    <scope>NUCLEOTIDE SEQUENCE</scope>
</reference>